<protein>
    <submittedName>
        <fullName evidence="1">Uncharacterized protein</fullName>
    </submittedName>
</protein>
<sequence length="262" mass="30154">MQTVIIDSHNEILLYWIREYCRHKMPLVVVRIDRHHDMFSDCPRLPAKEGRNIFDYFDRMMPEIYEYAKRRLNEGNFTCPAFHYGILGSLYHFDPRKEKIDAYGRVFGGEFLDAPRTRIRSSSAGKKRIDLIEWDGASTKLRKQNGKLVPAPQSIGVHALEVDLEENSLPVVIGFDLDGLCTTDERDLAKGAIEKRLDRVKSLLECISSPVLACIARSQTPRAYVPADMVDELQEAALCLMERKCQAHYYQVFSRGSKFHLL</sequence>
<organism evidence="1">
    <name type="scientific">hydrocarbon metagenome</name>
    <dbReference type="NCBI Taxonomy" id="938273"/>
    <lineage>
        <taxon>unclassified sequences</taxon>
        <taxon>metagenomes</taxon>
        <taxon>ecological metagenomes</taxon>
    </lineage>
</organism>
<reference evidence="1" key="1">
    <citation type="journal article" date="2015" name="Proc. Natl. Acad. Sci. U.S.A.">
        <title>Networks of energetic and metabolic interactions define dynamics in microbial communities.</title>
        <authorList>
            <person name="Embree M."/>
            <person name="Liu J.K."/>
            <person name="Al-Bassam M.M."/>
            <person name="Zengler K."/>
        </authorList>
    </citation>
    <scope>NUCLEOTIDE SEQUENCE</scope>
</reference>
<dbReference type="EMBL" id="LNQE01001404">
    <property type="protein sequence ID" value="KUG18077.1"/>
    <property type="molecule type" value="Genomic_DNA"/>
</dbReference>
<evidence type="ECO:0000313" key="1">
    <source>
        <dbReference type="EMBL" id="KUG18077.1"/>
    </source>
</evidence>
<proteinExistence type="predicted"/>
<dbReference type="AlphaFoldDB" id="A0A0W8FB20"/>
<accession>A0A0W8FB20</accession>
<gene>
    <name evidence="1" type="ORF">ASZ90_012262</name>
</gene>
<comment type="caution">
    <text evidence="1">The sequence shown here is derived from an EMBL/GenBank/DDBJ whole genome shotgun (WGS) entry which is preliminary data.</text>
</comment>
<name>A0A0W8FB20_9ZZZZ</name>